<organism evidence="1 2">
    <name type="scientific">Photobacterium angustum</name>
    <dbReference type="NCBI Taxonomy" id="661"/>
    <lineage>
        <taxon>Bacteria</taxon>
        <taxon>Pseudomonadati</taxon>
        <taxon>Pseudomonadota</taxon>
        <taxon>Gammaproteobacteria</taxon>
        <taxon>Vibrionales</taxon>
        <taxon>Vibrionaceae</taxon>
        <taxon>Photobacterium</taxon>
    </lineage>
</organism>
<name>A0ABX5H1F2_PHOAN</name>
<proteinExistence type="predicted"/>
<dbReference type="EMBL" id="PYOU01000014">
    <property type="protein sequence ID" value="PSX07091.1"/>
    <property type="molecule type" value="Genomic_DNA"/>
</dbReference>
<dbReference type="Proteomes" id="UP000240989">
    <property type="component" value="Unassembled WGS sequence"/>
</dbReference>
<accession>A0ABX5H1F2</accession>
<keyword evidence="2" id="KW-1185">Reference proteome</keyword>
<evidence type="ECO:0000313" key="2">
    <source>
        <dbReference type="Proteomes" id="UP000240989"/>
    </source>
</evidence>
<comment type="caution">
    <text evidence="1">The sequence shown here is derived from an EMBL/GenBank/DDBJ whole genome shotgun (WGS) entry which is preliminary data.</text>
</comment>
<sequence length="139" mass="16000">MLDTVKLALIPQFLKLSQIILFSTHQSELTERKIYGVKIENSHGENIYFPITTVTSIENKNDQFMATIGFESDIQQVIKSYPQCQFNLDPMSMAEDKSIIISLISDSMKVSGYINFFDGSRYNKNKIDLIRKHGYPRIL</sequence>
<gene>
    <name evidence="1" type="ORF">C0W27_16100</name>
</gene>
<dbReference type="RefSeq" id="WP_045152728.1">
    <property type="nucleotide sequence ID" value="NZ_JZSW01000007.1"/>
</dbReference>
<reference evidence="1 2" key="1">
    <citation type="submission" date="2018-01" db="EMBL/GenBank/DDBJ databases">
        <title>Whole genome sequencing of Histamine producing bacteria.</title>
        <authorList>
            <person name="Butler K."/>
        </authorList>
    </citation>
    <scope>NUCLEOTIDE SEQUENCE [LARGE SCALE GENOMIC DNA]</scope>
    <source>
        <strain evidence="1 2">A6-1</strain>
    </source>
</reference>
<protein>
    <submittedName>
        <fullName evidence="1">Uncharacterized protein</fullName>
    </submittedName>
</protein>
<evidence type="ECO:0000313" key="1">
    <source>
        <dbReference type="EMBL" id="PSX07091.1"/>
    </source>
</evidence>